<dbReference type="KEGG" id="acp:A2cp1_3931"/>
<protein>
    <submittedName>
        <fullName evidence="10">Uncharacterized protein</fullName>
    </submittedName>
</protein>
<dbReference type="Pfam" id="PF12704">
    <property type="entry name" value="MacB_PCD"/>
    <property type="match status" value="1"/>
</dbReference>
<dbReference type="AlphaFoldDB" id="B8J8G8"/>
<comment type="similarity">
    <text evidence="6">Belongs to the ABC-4 integral membrane protein family.</text>
</comment>
<evidence type="ECO:0000256" key="3">
    <source>
        <dbReference type="ARBA" id="ARBA00022692"/>
    </source>
</evidence>
<evidence type="ECO:0000259" key="9">
    <source>
        <dbReference type="Pfam" id="PF12704"/>
    </source>
</evidence>
<feature type="transmembrane region" description="Helical" evidence="7">
    <location>
        <begin position="290"/>
        <end position="314"/>
    </location>
</feature>
<dbReference type="EMBL" id="CP001359">
    <property type="protein sequence ID" value="ACL67254.1"/>
    <property type="molecule type" value="Genomic_DNA"/>
</dbReference>
<feature type="transmembrane region" description="Helical" evidence="7">
    <location>
        <begin position="349"/>
        <end position="370"/>
    </location>
</feature>
<evidence type="ECO:0000256" key="7">
    <source>
        <dbReference type="SAM" id="Phobius"/>
    </source>
</evidence>
<dbReference type="PANTHER" id="PTHR30572">
    <property type="entry name" value="MEMBRANE COMPONENT OF TRANSPORTER-RELATED"/>
    <property type="match status" value="1"/>
</dbReference>
<evidence type="ECO:0000256" key="6">
    <source>
        <dbReference type="ARBA" id="ARBA00038076"/>
    </source>
</evidence>
<organism evidence="10 11">
    <name type="scientific">Anaeromyxobacter dehalogenans (strain ATCC BAA-258 / DSM 21875 / 2CP-1)</name>
    <dbReference type="NCBI Taxonomy" id="455488"/>
    <lineage>
        <taxon>Bacteria</taxon>
        <taxon>Pseudomonadati</taxon>
        <taxon>Myxococcota</taxon>
        <taxon>Myxococcia</taxon>
        <taxon>Myxococcales</taxon>
        <taxon>Cystobacterineae</taxon>
        <taxon>Anaeromyxobacteraceae</taxon>
        <taxon>Anaeromyxobacter</taxon>
    </lineage>
</organism>
<dbReference type="Proteomes" id="UP000007089">
    <property type="component" value="Chromosome"/>
</dbReference>
<dbReference type="GO" id="GO:0005886">
    <property type="term" value="C:plasma membrane"/>
    <property type="evidence" value="ECO:0007669"/>
    <property type="project" value="UniProtKB-SubCell"/>
</dbReference>
<evidence type="ECO:0000256" key="1">
    <source>
        <dbReference type="ARBA" id="ARBA00004651"/>
    </source>
</evidence>
<keyword evidence="11" id="KW-1185">Reference proteome</keyword>
<feature type="transmembrane region" description="Helical" evidence="7">
    <location>
        <begin position="390"/>
        <end position="420"/>
    </location>
</feature>
<name>B8J8G8_ANAD2</name>
<feature type="domain" description="MacB-like periplasmic core" evidence="9">
    <location>
        <begin position="22"/>
        <end position="271"/>
    </location>
</feature>
<dbReference type="HOGENOM" id="CLU_582363_0_0_7"/>
<accession>B8J8G8</accession>
<feature type="transmembrane region" description="Helical" evidence="7">
    <location>
        <begin position="21"/>
        <end position="45"/>
    </location>
</feature>
<proteinExistence type="inferred from homology"/>
<gene>
    <name evidence="10" type="ordered locus">A2cp1_3931</name>
</gene>
<evidence type="ECO:0000256" key="5">
    <source>
        <dbReference type="ARBA" id="ARBA00023136"/>
    </source>
</evidence>
<sequence length="429" mass="44178">MSARGVLWIARANLRADRKGALLNAAAACVGAAALVFILALGMGVSHAARRMFPADARLVEVVPAGVALGGVLGGGRLDDAALARLGRLPGVEQAWPRLSLRVPVAASRPPTGLDYNWPPGMTLQIPVVGVAPGLVQADLRAGRAFADPGPGGGPIPVLLSRRLLEVYDKTIAPAWNVRRLPPGLSIVGLQLPVRVGFSIVPQKTEDRVYEARLELAGLSDRVPLYLMAMPLDTVRRLHREYGKPDAGYTQVTLLARRPDDVPAVMAAVRRMGFSVDEGERSAAERVGTVVAVTTGALALLAGVLCALAALAIAQSLSASVRGRAKEIAILEAVGAAPADVRAVVLAEAALVGLVGGAIGTALAVAAARVTDAAAARALPDFPFRPDTFFALPPWLVVLGVAVPAAAAVVGALAPAAFAARIDPARTLS</sequence>
<dbReference type="GO" id="GO:0022857">
    <property type="term" value="F:transmembrane transporter activity"/>
    <property type="evidence" value="ECO:0007669"/>
    <property type="project" value="TreeGrafter"/>
</dbReference>
<comment type="subcellular location">
    <subcellularLocation>
        <location evidence="1">Cell membrane</location>
        <topology evidence="1">Multi-pass membrane protein</topology>
    </subcellularLocation>
</comment>
<dbReference type="InterPro" id="IPR003838">
    <property type="entry name" value="ABC3_permease_C"/>
</dbReference>
<dbReference type="Pfam" id="PF02687">
    <property type="entry name" value="FtsX"/>
    <property type="match status" value="1"/>
</dbReference>
<reference evidence="10" key="1">
    <citation type="submission" date="2009-01" db="EMBL/GenBank/DDBJ databases">
        <title>Complete sequence of Anaeromyxobacter dehalogenans 2CP-1.</title>
        <authorList>
            <consortium name="US DOE Joint Genome Institute"/>
            <person name="Lucas S."/>
            <person name="Copeland A."/>
            <person name="Lapidus A."/>
            <person name="Glavina del Rio T."/>
            <person name="Dalin E."/>
            <person name="Tice H."/>
            <person name="Bruce D."/>
            <person name="Goodwin L."/>
            <person name="Pitluck S."/>
            <person name="Saunders E."/>
            <person name="Brettin T."/>
            <person name="Detter J.C."/>
            <person name="Han C."/>
            <person name="Larimer F."/>
            <person name="Land M."/>
            <person name="Hauser L."/>
            <person name="Kyrpides N."/>
            <person name="Ovchinnikova G."/>
            <person name="Beliaev A.S."/>
            <person name="Richardson P."/>
        </authorList>
    </citation>
    <scope>NUCLEOTIDE SEQUENCE</scope>
    <source>
        <strain evidence="10">2CP-1</strain>
    </source>
</reference>
<keyword evidence="2" id="KW-1003">Cell membrane</keyword>
<keyword evidence="4 7" id="KW-1133">Transmembrane helix</keyword>
<evidence type="ECO:0000313" key="10">
    <source>
        <dbReference type="EMBL" id="ACL67254.1"/>
    </source>
</evidence>
<evidence type="ECO:0000259" key="8">
    <source>
        <dbReference type="Pfam" id="PF02687"/>
    </source>
</evidence>
<dbReference type="RefSeq" id="WP_015934983.1">
    <property type="nucleotide sequence ID" value="NC_011891.1"/>
</dbReference>
<keyword evidence="3 7" id="KW-0812">Transmembrane</keyword>
<keyword evidence="5 7" id="KW-0472">Membrane</keyword>
<dbReference type="InterPro" id="IPR025857">
    <property type="entry name" value="MacB_PCD"/>
</dbReference>
<dbReference type="PANTHER" id="PTHR30572:SF4">
    <property type="entry name" value="ABC TRANSPORTER PERMEASE YTRF"/>
    <property type="match status" value="1"/>
</dbReference>
<evidence type="ECO:0000256" key="2">
    <source>
        <dbReference type="ARBA" id="ARBA00022475"/>
    </source>
</evidence>
<evidence type="ECO:0000313" key="11">
    <source>
        <dbReference type="Proteomes" id="UP000007089"/>
    </source>
</evidence>
<feature type="domain" description="ABC3 transporter permease C-terminal" evidence="8">
    <location>
        <begin position="301"/>
        <end position="424"/>
    </location>
</feature>
<evidence type="ECO:0000256" key="4">
    <source>
        <dbReference type="ARBA" id="ARBA00022989"/>
    </source>
</evidence>
<dbReference type="InterPro" id="IPR050250">
    <property type="entry name" value="Macrolide_Exporter_MacB"/>
</dbReference>